<proteinExistence type="predicted"/>
<organism evidence="2 3">
    <name type="scientific">Puccinia sorghi</name>
    <dbReference type="NCBI Taxonomy" id="27349"/>
    <lineage>
        <taxon>Eukaryota</taxon>
        <taxon>Fungi</taxon>
        <taxon>Dikarya</taxon>
        <taxon>Basidiomycota</taxon>
        <taxon>Pucciniomycotina</taxon>
        <taxon>Pucciniomycetes</taxon>
        <taxon>Pucciniales</taxon>
        <taxon>Pucciniaceae</taxon>
        <taxon>Puccinia</taxon>
    </lineage>
</organism>
<feature type="region of interest" description="Disordered" evidence="1">
    <location>
        <begin position="78"/>
        <end position="110"/>
    </location>
</feature>
<dbReference type="OrthoDB" id="2507115at2759"/>
<feature type="compositionally biased region" description="Basic and acidic residues" evidence="1">
    <location>
        <begin position="1"/>
        <end position="12"/>
    </location>
</feature>
<sequence length="296" mass="33310">MSNRRDPSRERSALNARSSSRHRHVSQPNLPSHSNQSALGKGTTHPEVEALFDRVLNDKGKTTDHDFERDKLLARNPLIVVNPATPDPPRSAKPTTSASTDQAPPVDRGSSFDEELFKKFLFFTKMTQAITPTPPPPKPTTGELSLVLHKWLPNVPKLHVNGDNFHTWVVMIQQALEGTLGYSIVLTDKNLVLESEEDMLLKTALLATIADDMKVGVAESLSGLDGFRLISETFVLRSRTSHIALVKQILDLKFNHLDRLADLDAHFRRIENMVKNLFRAAWSLKMWSYYDSPRTN</sequence>
<protein>
    <submittedName>
        <fullName evidence="2">Uncharacterized protein</fullName>
    </submittedName>
</protein>
<dbReference type="Proteomes" id="UP000037035">
    <property type="component" value="Unassembled WGS sequence"/>
</dbReference>
<feature type="compositionally biased region" description="Polar residues" evidence="1">
    <location>
        <begin position="93"/>
        <end position="102"/>
    </location>
</feature>
<evidence type="ECO:0000256" key="1">
    <source>
        <dbReference type="SAM" id="MobiDB-lite"/>
    </source>
</evidence>
<dbReference type="AlphaFoldDB" id="A0A0L6VM78"/>
<evidence type="ECO:0000313" key="2">
    <source>
        <dbReference type="EMBL" id="KNZ61856.1"/>
    </source>
</evidence>
<reference evidence="2 3" key="1">
    <citation type="submission" date="2015-08" db="EMBL/GenBank/DDBJ databases">
        <title>Next Generation Sequencing and Analysis of the Genome of Puccinia sorghi L Schw, the Causal Agent of Maize Common Rust.</title>
        <authorList>
            <person name="Rochi L."/>
            <person name="Burguener G."/>
            <person name="Darino M."/>
            <person name="Turjanski A."/>
            <person name="Kreff E."/>
            <person name="Dieguez M.J."/>
            <person name="Sacco F."/>
        </authorList>
    </citation>
    <scope>NUCLEOTIDE SEQUENCE [LARGE SCALE GENOMIC DNA]</scope>
    <source>
        <strain evidence="2 3">RO10H11247</strain>
    </source>
</reference>
<feature type="region of interest" description="Disordered" evidence="1">
    <location>
        <begin position="1"/>
        <end position="46"/>
    </location>
</feature>
<comment type="caution">
    <text evidence="2">The sequence shown here is derived from an EMBL/GenBank/DDBJ whole genome shotgun (WGS) entry which is preliminary data.</text>
</comment>
<keyword evidence="3" id="KW-1185">Reference proteome</keyword>
<feature type="compositionally biased region" description="Polar residues" evidence="1">
    <location>
        <begin position="26"/>
        <end position="38"/>
    </location>
</feature>
<name>A0A0L6VM78_9BASI</name>
<accession>A0A0L6VM78</accession>
<gene>
    <name evidence="2" type="ORF">VP01_134g16</name>
</gene>
<dbReference type="VEuPathDB" id="FungiDB:VP01_134g16"/>
<evidence type="ECO:0000313" key="3">
    <source>
        <dbReference type="Proteomes" id="UP000037035"/>
    </source>
</evidence>
<dbReference type="EMBL" id="LAVV01003888">
    <property type="protein sequence ID" value="KNZ61856.1"/>
    <property type="molecule type" value="Genomic_DNA"/>
</dbReference>